<dbReference type="InterPro" id="IPR003593">
    <property type="entry name" value="AAA+_ATPase"/>
</dbReference>
<evidence type="ECO:0000256" key="4">
    <source>
        <dbReference type="ARBA" id="ARBA00022692"/>
    </source>
</evidence>
<comment type="similarity">
    <text evidence="2">Belongs to the ABC transporter superfamily. ABCC family. Conjugate transporter (TC 3.A.1.208) subfamily.</text>
</comment>
<feature type="transmembrane region" description="Helical" evidence="9">
    <location>
        <begin position="363"/>
        <end position="383"/>
    </location>
</feature>
<evidence type="ECO:0000256" key="2">
    <source>
        <dbReference type="ARBA" id="ARBA00009726"/>
    </source>
</evidence>
<accession>A0A8S0ZXR7</accession>
<evidence type="ECO:0000259" key="10">
    <source>
        <dbReference type="PROSITE" id="PS50893"/>
    </source>
</evidence>
<feature type="transmembrane region" description="Helical" evidence="9">
    <location>
        <begin position="736"/>
        <end position="753"/>
    </location>
</feature>
<gene>
    <name evidence="13" type="ORF">APLA_LOCUS11763</name>
    <name evidence="12" type="ORF">APLA_LOCUS7755</name>
</gene>
<name>A0A8S0ZXR7_ARCPL</name>
<protein>
    <submittedName>
        <fullName evidence="12">Uncharacterized protein</fullName>
    </submittedName>
</protein>
<dbReference type="GO" id="GO:0140359">
    <property type="term" value="F:ABC-type transporter activity"/>
    <property type="evidence" value="ECO:0007669"/>
    <property type="project" value="InterPro"/>
</dbReference>
<dbReference type="InterPro" id="IPR011527">
    <property type="entry name" value="ABC1_TM_dom"/>
</dbReference>
<dbReference type="Proteomes" id="UP000494106">
    <property type="component" value="Unassembled WGS sequence"/>
</dbReference>
<feature type="transmembrane region" description="Helical" evidence="9">
    <location>
        <begin position="135"/>
        <end position="152"/>
    </location>
</feature>
<dbReference type="FunFam" id="1.20.1560.10:FF:000026">
    <property type="entry name" value="Multidrug resistance-associated protein lethal(2)03659"/>
    <property type="match status" value="1"/>
</dbReference>
<dbReference type="InterPro" id="IPR044746">
    <property type="entry name" value="ABCC_6TM_D1"/>
</dbReference>
<evidence type="ECO:0000256" key="3">
    <source>
        <dbReference type="ARBA" id="ARBA00022448"/>
    </source>
</evidence>
<dbReference type="InterPro" id="IPR050173">
    <property type="entry name" value="ABC_transporter_C-like"/>
</dbReference>
<feature type="domain" description="ABC transporter" evidence="10">
    <location>
        <begin position="1076"/>
        <end position="1305"/>
    </location>
</feature>
<dbReference type="PROSITE" id="PS50929">
    <property type="entry name" value="ABC_TM1F"/>
    <property type="match status" value="2"/>
</dbReference>
<dbReference type="InterPro" id="IPR017871">
    <property type="entry name" value="ABC_transporter-like_CS"/>
</dbReference>
<proteinExistence type="inferred from homology"/>
<feature type="transmembrane region" description="Helical" evidence="9">
    <location>
        <begin position="208"/>
        <end position="230"/>
    </location>
</feature>
<feature type="domain" description="ABC transporter" evidence="10">
    <location>
        <begin position="447"/>
        <end position="672"/>
    </location>
</feature>
<evidence type="ECO:0000313" key="15">
    <source>
        <dbReference type="Proteomes" id="UP000494256"/>
    </source>
</evidence>
<dbReference type="SUPFAM" id="SSF90123">
    <property type="entry name" value="ABC transporter transmembrane region"/>
    <property type="match status" value="2"/>
</dbReference>
<dbReference type="SMART" id="SM00382">
    <property type="entry name" value="AAA"/>
    <property type="match status" value="2"/>
</dbReference>
<dbReference type="PANTHER" id="PTHR24223:SF456">
    <property type="entry name" value="MULTIDRUG RESISTANCE-ASSOCIATED PROTEIN LETHAL(2)03659"/>
    <property type="match status" value="1"/>
</dbReference>
<dbReference type="CDD" id="cd03250">
    <property type="entry name" value="ABCC_MRP_domain1"/>
    <property type="match status" value="1"/>
</dbReference>
<dbReference type="PANTHER" id="PTHR24223">
    <property type="entry name" value="ATP-BINDING CASSETTE SUB-FAMILY C"/>
    <property type="match status" value="1"/>
</dbReference>
<evidence type="ECO:0000259" key="11">
    <source>
        <dbReference type="PROSITE" id="PS50929"/>
    </source>
</evidence>
<dbReference type="Gene3D" id="3.40.50.300">
    <property type="entry name" value="P-loop containing nucleotide triphosphate hydrolases"/>
    <property type="match status" value="2"/>
</dbReference>
<dbReference type="EMBL" id="CADEBC010000534">
    <property type="protein sequence ID" value="CAB3248511.1"/>
    <property type="molecule type" value="Genomic_DNA"/>
</dbReference>
<feature type="transmembrane region" description="Helical" evidence="9">
    <location>
        <begin position="236"/>
        <end position="256"/>
    </location>
</feature>
<dbReference type="Pfam" id="PF00005">
    <property type="entry name" value="ABC_tran"/>
    <property type="match status" value="2"/>
</dbReference>
<keyword evidence="5" id="KW-0547">Nucleotide-binding</keyword>
<dbReference type="CDD" id="cd18579">
    <property type="entry name" value="ABC_6TM_ABCC_D1"/>
    <property type="match status" value="1"/>
</dbReference>
<feature type="transmembrane region" description="Helical" evidence="9">
    <location>
        <begin position="980"/>
        <end position="1002"/>
    </location>
</feature>
<dbReference type="InterPro" id="IPR036640">
    <property type="entry name" value="ABC1_TM_sf"/>
</dbReference>
<organism evidence="12 15">
    <name type="scientific">Arctia plantaginis</name>
    <name type="common">Wood tiger moth</name>
    <name type="synonym">Phalaena plantaginis</name>
    <dbReference type="NCBI Taxonomy" id="874455"/>
    <lineage>
        <taxon>Eukaryota</taxon>
        <taxon>Metazoa</taxon>
        <taxon>Ecdysozoa</taxon>
        <taxon>Arthropoda</taxon>
        <taxon>Hexapoda</taxon>
        <taxon>Insecta</taxon>
        <taxon>Pterygota</taxon>
        <taxon>Neoptera</taxon>
        <taxon>Endopterygota</taxon>
        <taxon>Lepidoptera</taxon>
        <taxon>Glossata</taxon>
        <taxon>Ditrysia</taxon>
        <taxon>Noctuoidea</taxon>
        <taxon>Erebidae</taxon>
        <taxon>Arctiinae</taxon>
        <taxon>Arctia</taxon>
    </lineage>
</organism>
<reference evidence="14 15" key="1">
    <citation type="submission" date="2020-04" db="EMBL/GenBank/DDBJ databases">
        <authorList>
            <person name="Wallbank WR R."/>
            <person name="Pardo Diaz C."/>
            <person name="Kozak K."/>
            <person name="Martin S."/>
            <person name="Jiggins C."/>
            <person name="Moest M."/>
            <person name="Warren A I."/>
            <person name="Byers J.R.P. K."/>
            <person name="Montejo-Kovacevich G."/>
            <person name="Yen C E."/>
        </authorList>
    </citation>
    <scope>NUCLEOTIDE SEQUENCE [LARGE SCALE GENOMIC DNA]</scope>
</reference>
<dbReference type="Proteomes" id="UP000494256">
    <property type="component" value="Unassembled WGS sequence"/>
</dbReference>
<dbReference type="PROSITE" id="PS50893">
    <property type="entry name" value="ABC_TRANSPORTER_2"/>
    <property type="match status" value="2"/>
</dbReference>
<dbReference type="Gene3D" id="1.20.1560.10">
    <property type="entry name" value="ABC transporter type 1, transmembrane domain"/>
    <property type="match status" value="2"/>
</dbReference>
<dbReference type="OrthoDB" id="6500128at2759"/>
<keyword evidence="7 9" id="KW-1133">Transmembrane helix</keyword>
<feature type="transmembrane region" description="Helical" evidence="9">
    <location>
        <begin position="93"/>
        <end position="115"/>
    </location>
</feature>
<evidence type="ECO:0000313" key="14">
    <source>
        <dbReference type="Proteomes" id="UP000494106"/>
    </source>
</evidence>
<feature type="transmembrane region" description="Helical" evidence="9">
    <location>
        <begin position="799"/>
        <end position="821"/>
    </location>
</feature>
<evidence type="ECO:0000313" key="13">
    <source>
        <dbReference type="EMBL" id="CAB3248511.1"/>
    </source>
</evidence>
<dbReference type="FunFam" id="1.20.1560.10:FF:000014">
    <property type="entry name" value="Multidrug resistance-associated protein member 4"/>
    <property type="match status" value="1"/>
</dbReference>
<evidence type="ECO:0000256" key="8">
    <source>
        <dbReference type="ARBA" id="ARBA00023136"/>
    </source>
</evidence>
<evidence type="ECO:0000256" key="1">
    <source>
        <dbReference type="ARBA" id="ARBA00004141"/>
    </source>
</evidence>
<evidence type="ECO:0000313" key="12">
    <source>
        <dbReference type="EMBL" id="CAB3237240.1"/>
    </source>
</evidence>
<evidence type="ECO:0000256" key="7">
    <source>
        <dbReference type="ARBA" id="ARBA00022989"/>
    </source>
</evidence>
<evidence type="ECO:0000256" key="9">
    <source>
        <dbReference type="SAM" id="Phobius"/>
    </source>
</evidence>
<comment type="subcellular location">
    <subcellularLocation>
        <location evidence="1">Membrane</location>
        <topology evidence="1">Multi-pass membrane protein</topology>
    </subcellularLocation>
</comment>
<dbReference type="PROSITE" id="PS00211">
    <property type="entry name" value="ABC_TRANSPORTER_1"/>
    <property type="match status" value="1"/>
</dbReference>
<dbReference type="CDD" id="cd03244">
    <property type="entry name" value="ABCC_MRP_domain2"/>
    <property type="match status" value="1"/>
</dbReference>
<keyword evidence="4 9" id="KW-0812">Transmembrane</keyword>
<dbReference type="GO" id="GO:0016887">
    <property type="term" value="F:ATP hydrolysis activity"/>
    <property type="evidence" value="ECO:0007669"/>
    <property type="project" value="InterPro"/>
</dbReference>
<keyword evidence="6" id="KW-0067">ATP-binding</keyword>
<dbReference type="GO" id="GO:0005524">
    <property type="term" value="F:ATP binding"/>
    <property type="evidence" value="ECO:0007669"/>
    <property type="project" value="UniProtKB-KW"/>
</dbReference>
<keyword evidence="3" id="KW-0813">Transport</keyword>
<evidence type="ECO:0000256" key="6">
    <source>
        <dbReference type="ARBA" id="ARBA00022840"/>
    </source>
</evidence>
<sequence length="1330" mass="149354">MIKTENGTGNIGKSKKRYSPNIFSRLFFWWMCPVLVTGNRRDVEEKDLIVPNKHYDSERQGDYFERYWFNELDRATKENREPSLGKAMTRAYWLAYMPGALYVIVITAMRTSQPILFAQLLSFWSVDSPMSRLDAGLYAFAMLGINFFSMLLQHHNSIFVSRFSLKVKVACSSLLYRKLLRISQVSVGEVAGGKLVNLLSNDIARFDYAFMFLHYLWIVPIQAAVVLYLLYITAGYAPFVGLFSVVLFILPLQAGLTKLTSVIRRQTAQRTDKRIKLMAEIIKGIQVLKMYAWEKPFQAVVKAARAYEMRALWRSVFIRSTFLNFMLFTERSILFITILTLILTDNMITAETIYPIQQYFGIIQMNVTLILPMAIASLSEMLVSLERIQEFLMLDERLEDHVSPKTNLSENIVNNPQNGKDLSDLRPRISATNKQSVEQSSLSEYVVELNNASASWSDAKDPAEMTLKNISLRVRRNKLCAVIGPVGSGKSSLLQVLLKELPLMTGSVNVKGRVSYACQESWLFPGTVRENILFGLPYDVDKYKEVCRVTCLQPDFKQFPYGDLSLVGERGVSLSGGQRARINLARAIYREADIYLLDDPLSAVDANVGRLLFEGCIKGYLKNSTCILVTHQIHYLKSADFIVVLSEGAIENMGSYDELVKTGTEFTALLSSSSEGGEIESDKKDRPPFMTRISRISVKSEEGDEEKAQVLEAEERATGSLKFEVIWQYLKAVQSWCYVLLALFALLITQGAATTSDFWLSFWTNQISGYLLSLPAETEPDTSLDAQIGLLTTAQYLTVYGSVILGIILFSQLRIISFVVMTMRASQNLHNTIYEKLIVTVMRFFDTNPSGRVLNRFSKDMGAMDELLPRSILETVQMYLSLTSILILNAVALPWTLIPTFVLIIIFGFLFKWYLNAAQAVKRLEGTTKSPVFGMINSTISGLSTIRSSQSQTRLLRSFDNAQDLHTSAFYTFVGGSTAFGLYLDALCLAYLGVILATFLLIDFSALIPVGSVGLAVSQSMALTMLLQMAARFTADFLAQMTAVERVLEYTKLPVEPNMENGPTVPPKQWPAQGNVLFTNVFLKYSPEDPPVLKNLNFEIKNGWKVGVVGRTGAGKSSLIAALFRLSNIEGSIKIDGLETEGIAKKDLRSKISIIPQEPVLFSASLRYNLDPFNNYSDDEIWRALEQVELRDAIPALDFKVSEGGSNFSMGQRQLVCLARAILRSNRILIMDEATANVDPQTDALIQKTIRREFASCTVLTIAHRLNTIMDSDRVLVMDKGEVAEFDHPHVLLSSPSSKFRFMVNETGEKMSKLLQEIAKNKFDSDNKEA</sequence>
<feature type="domain" description="ABC transmembrane type-1" evidence="11">
    <location>
        <begin position="740"/>
        <end position="1039"/>
    </location>
</feature>
<dbReference type="Pfam" id="PF00664">
    <property type="entry name" value="ABC_membrane"/>
    <property type="match status" value="2"/>
</dbReference>
<dbReference type="InterPro" id="IPR003439">
    <property type="entry name" value="ABC_transporter-like_ATP-bd"/>
</dbReference>
<keyword evidence="8 9" id="KW-0472">Membrane</keyword>
<dbReference type="EMBL" id="CADEBD010000303">
    <property type="protein sequence ID" value="CAB3237240.1"/>
    <property type="molecule type" value="Genomic_DNA"/>
</dbReference>
<keyword evidence="14" id="KW-1185">Reference proteome</keyword>
<comment type="caution">
    <text evidence="12">The sequence shown here is derived from an EMBL/GenBank/DDBJ whole genome shotgun (WGS) entry which is preliminary data.</text>
</comment>
<evidence type="ECO:0000256" key="5">
    <source>
        <dbReference type="ARBA" id="ARBA00022741"/>
    </source>
</evidence>
<feature type="domain" description="ABC transmembrane type-1" evidence="11">
    <location>
        <begin position="99"/>
        <end position="379"/>
    </location>
</feature>
<dbReference type="InterPro" id="IPR027417">
    <property type="entry name" value="P-loop_NTPase"/>
</dbReference>
<dbReference type="FunFam" id="3.40.50.300:FF:000163">
    <property type="entry name" value="Multidrug resistance-associated protein member 4"/>
    <property type="match status" value="1"/>
</dbReference>
<dbReference type="FunFam" id="3.40.50.300:FF:000482">
    <property type="entry name" value="Multidrug resistance-associated protein member 4"/>
    <property type="match status" value="1"/>
</dbReference>
<feature type="transmembrane region" description="Helical" evidence="9">
    <location>
        <begin position="1008"/>
        <end position="1027"/>
    </location>
</feature>
<dbReference type="SUPFAM" id="SSF52540">
    <property type="entry name" value="P-loop containing nucleoside triphosphate hydrolases"/>
    <property type="match status" value="2"/>
</dbReference>
<feature type="transmembrane region" description="Helical" evidence="9">
    <location>
        <begin position="322"/>
        <end position="343"/>
    </location>
</feature>
<dbReference type="GO" id="GO:0016020">
    <property type="term" value="C:membrane"/>
    <property type="evidence" value="ECO:0007669"/>
    <property type="project" value="UniProtKB-SubCell"/>
</dbReference>